<accession>A0ABS6SWR7</accession>
<dbReference type="PANTHER" id="PTHR44196">
    <property type="entry name" value="DEHYDROGENASE/REDUCTASE SDR FAMILY MEMBER 7B"/>
    <property type="match status" value="1"/>
</dbReference>
<dbReference type="InterPro" id="IPR002347">
    <property type="entry name" value="SDR_fam"/>
</dbReference>
<name>A0ABS6SWR7_9RHOB</name>
<evidence type="ECO:0000256" key="3">
    <source>
        <dbReference type="SAM" id="MobiDB-lite"/>
    </source>
</evidence>
<comment type="caution">
    <text evidence="4">The sequence shown here is derived from an EMBL/GenBank/DDBJ whole genome shotgun (WGS) entry which is preliminary data.</text>
</comment>
<evidence type="ECO:0000313" key="5">
    <source>
        <dbReference type="Proteomes" id="UP000756530"/>
    </source>
</evidence>
<dbReference type="PANTHER" id="PTHR44196:SF1">
    <property type="entry name" value="DEHYDROGENASE_REDUCTASE SDR FAMILY MEMBER 7B"/>
    <property type="match status" value="1"/>
</dbReference>
<dbReference type="Pfam" id="PF00106">
    <property type="entry name" value="adh_short"/>
    <property type="match status" value="1"/>
</dbReference>
<keyword evidence="5" id="KW-1185">Reference proteome</keyword>
<sequence length="266" mass="28113">MKLDGKVVVVTGGGSGIGRELVLALLKRGAKVAALDLNMESLKETADIAKAGDKLALFEGNIADRNAVNALPARIEAALGPVDGVINNAGVIQPFVTFSDLEMEVIDRLVNVNLLGPINMIKAFLPGLEARPEAHLVNVASMGGFLPFPKQSMYSATKAGVKLLTEAIYQEHVGTGLKVSCVMPGAVNTNISKNSGLDMPAPDDPEAAASRTTSAPDAAKIILDGMEADKLHIFVGSDAKMLWRLVRIAPAWAVRFIQKQMAKMGM</sequence>
<evidence type="ECO:0000256" key="1">
    <source>
        <dbReference type="ARBA" id="ARBA00006484"/>
    </source>
</evidence>
<organism evidence="4 5">
    <name type="scientific">Maritimibacter dapengensis</name>
    <dbReference type="NCBI Taxonomy" id="2836868"/>
    <lineage>
        <taxon>Bacteria</taxon>
        <taxon>Pseudomonadati</taxon>
        <taxon>Pseudomonadota</taxon>
        <taxon>Alphaproteobacteria</taxon>
        <taxon>Rhodobacterales</taxon>
        <taxon>Roseobacteraceae</taxon>
        <taxon>Maritimibacter</taxon>
    </lineage>
</organism>
<gene>
    <name evidence="4" type="ORF">KJP28_00565</name>
</gene>
<comment type="similarity">
    <text evidence="1">Belongs to the short-chain dehydrogenases/reductases (SDR) family.</text>
</comment>
<proteinExistence type="inferred from homology"/>
<dbReference type="RefSeq" id="WP_218390287.1">
    <property type="nucleotide sequence ID" value="NZ_JAHUZE010000001.1"/>
</dbReference>
<dbReference type="Proteomes" id="UP000756530">
    <property type="component" value="Unassembled WGS sequence"/>
</dbReference>
<evidence type="ECO:0000313" key="4">
    <source>
        <dbReference type="EMBL" id="MBV7377398.1"/>
    </source>
</evidence>
<reference evidence="4 5" key="1">
    <citation type="submission" date="2021-05" db="EMBL/GenBank/DDBJ databases">
        <title>Culturable bacteria isolated from Daya Bay.</title>
        <authorList>
            <person name="Zheng W."/>
            <person name="Yu S."/>
            <person name="Huang Y."/>
        </authorList>
    </citation>
    <scope>NUCLEOTIDE SEQUENCE [LARGE SCALE GENOMIC DNA]</scope>
    <source>
        <strain evidence="4 5">DP4N28-5</strain>
    </source>
</reference>
<feature type="region of interest" description="Disordered" evidence="3">
    <location>
        <begin position="193"/>
        <end position="213"/>
    </location>
</feature>
<keyword evidence="2" id="KW-0560">Oxidoreductase</keyword>
<dbReference type="CDD" id="cd05233">
    <property type="entry name" value="SDR_c"/>
    <property type="match status" value="1"/>
</dbReference>
<protein>
    <submittedName>
        <fullName evidence="4">SDR family oxidoreductase</fullName>
    </submittedName>
</protein>
<dbReference type="EMBL" id="JAHUZE010000001">
    <property type="protein sequence ID" value="MBV7377398.1"/>
    <property type="molecule type" value="Genomic_DNA"/>
</dbReference>
<evidence type="ECO:0000256" key="2">
    <source>
        <dbReference type="ARBA" id="ARBA00023002"/>
    </source>
</evidence>